<evidence type="ECO:0000313" key="6">
    <source>
        <dbReference type="EMBL" id="BCA94612.1"/>
    </source>
</evidence>
<reference evidence="15" key="1">
    <citation type="journal article" date="2020" name="Microbiol. Resour. Announc.">
        <title>Complete Genome Sequence of Novel Psychrotolerant Legionella Strain TUM19329, Isolated from Antarctic Lake Sediment.</title>
        <authorList>
            <person name="Shimada S."/>
            <person name="Nakai R."/>
            <person name="Aoki K."/>
            <person name="Shimoeda N."/>
            <person name="Ohno G."/>
            <person name="Miyazaki Y."/>
            <person name="Kudoh S."/>
            <person name="Imura S."/>
            <person name="Watanabe K."/>
            <person name="Ishii Y."/>
            <person name="Tateda K."/>
        </authorList>
    </citation>
    <scope>NUCLEOTIDE SEQUENCE [LARGE SCALE GENOMIC DNA]</scope>
    <source>
        <strain evidence="15">TUM19329</strain>
    </source>
</reference>
<dbReference type="KEGG" id="lant:TUM19329_19240"/>
<dbReference type="Pfam" id="PF22483">
    <property type="entry name" value="Mu-transpos_C_2"/>
    <property type="match status" value="1"/>
</dbReference>
<dbReference type="KEGG" id="lant:TUM19329_15350"/>
<evidence type="ECO:0000313" key="8">
    <source>
        <dbReference type="EMBL" id="BCA94846.1"/>
    </source>
</evidence>
<dbReference type="GO" id="GO:0015074">
    <property type="term" value="P:DNA integration"/>
    <property type="evidence" value="ECO:0007669"/>
    <property type="project" value="InterPro"/>
</dbReference>
<dbReference type="KEGG" id="lant:TUM19329_12070"/>
<evidence type="ECO:0000313" key="17">
    <source>
        <dbReference type="EMBL" id="BCA96518.1"/>
    </source>
</evidence>
<dbReference type="EMBL" id="AP022839">
    <property type="protein sequence ID" value="BCA95763.1"/>
    <property type="molecule type" value="Genomic_DNA"/>
</dbReference>
<dbReference type="EMBL" id="AP022839">
    <property type="protein sequence ID" value="BCA94846.1"/>
    <property type="molecule type" value="Genomic_DNA"/>
</dbReference>
<evidence type="ECO:0000313" key="13">
    <source>
        <dbReference type="EMBL" id="BCA95839.1"/>
    </source>
</evidence>
<keyword evidence="19" id="KW-1185">Reference proteome</keyword>
<dbReference type="PROSITE" id="PS50994">
    <property type="entry name" value="INTEGRASE"/>
    <property type="match status" value="1"/>
</dbReference>
<dbReference type="KEGG" id="lant:TUM19329_21240"/>
<dbReference type="KEGG" id="lant:TUM19329_02660"/>
<dbReference type="EMBL" id="AP022839">
    <property type="protein sequence ID" value="BCA94595.1"/>
    <property type="molecule type" value="Genomic_DNA"/>
</dbReference>
<evidence type="ECO:0000313" key="4">
    <source>
        <dbReference type="EMBL" id="BCA94360.1"/>
    </source>
</evidence>
<dbReference type="InterPro" id="IPR054353">
    <property type="entry name" value="IstA-like_C"/>
</dbReference>
<evidence type="ECO:0000313" key="16">
    <source>
        <dbReference type="EMBL" id="BCA96014.1"/>
    </source>
</evidence>
<evidence type="ECO:0000313" key="11">
    <source>
        <dbReference type="EMBL" id="BCA95563.1"/>
    </source>
</evidence>
<evidence type="ECO:0000259" key="1">
    <source>
        <dbReference type="PROSITE" id="PS50994"/>
    </source>
</evidence>
<dbReference type="EMBL" id="AP022839">
    <property type="protein sequence ID" value="BCA95992.1"/>
    <property type="molecule type" value="Genomic_DNA"/>
</dbReference>
<dbReference type="EMBL" id="AP022839">
    <property type="protein sequence ID" value="BCA94612.1"/>
    <property type="molecule type" value="Genomic_DNA"/>
</dbReference>
<feature type="domain" description="Integrase catalytic" evidence="1">
    <location>
        <begin position="120"/>
        <end position="295"/>
    </location>
</feature>
<organism evidence="15 19">
    <name type="scientific">Legionella antarctica</name>
    <dbReference type="NCBI Taxonomy" id="2708020"/>
    <lineage>
        <taxon>Bacteria</taxon>
        <taxon>Pseudomonadati</taxon>
        <taxon>Pseudomonadota</taxon>
        <taxon>Gammaproteobacteria</taxon>
        <taxon>Legionellales</taxon>
        <taxon>Legionellaceae</taxon>
        <taxon>Legionella</taxon>
    </lineage>
</organism>
<evidence type="ECO:0000313" key="5">
    <source>
        <dbReference type="EMBL" id="BCA94595.1"/>
    </source>
</evidence>
<dbReference type="NCBIfam" id="NF033546">
    <property type="entry name" value="transpos_IS21"/>
    <property type="match status" value="1"/>
</dbReference>
<dbReference type="KEGG" id="lant:TUM19329_29550"/>
<protein>
    <submittedName>
        <fullName evidence="15">Transposase</fullName>
    </submittedName>
</protein>
<dbReference type="InterPro" id="IPR001584">
    <property type="entry name" value="Integrase_cat-core"/>
</dbReference>
<dbReference type="AlphaFoldDB" id="A0A6F8T7I7"/>
<sequence length="500" mass="57933">METEAKIRRMFHVQKLTIAEIVRTTGLSRNTVRRVIRAEKSGKNYQRSIQPLPALNIFKETLVSWLNNDHKLSKKERRSAMKYYTQLKESGYCGSYDSVQRFVKVWRCTSRESLKAYIPQYYHPGEAYQFDWSEETVELAGVVQKIKVAQFRLSYSRKFFLVAYPRETQEMLFDAHNLAFKFFGGLTLRGIYDNMKTAVDSVFKGKERAFNRRFLALMDHYLIEPTACNPAAGWEKGQIENQVDNVRDWVFKPRLKYETLSLLNEHLQQQCQLLAEKRHHPEQQELTVDAVFQEERTHFRALNHPFDGYKEVSTLVHSTCLIHCDRNRYSVDCAYANQMVTLRIYALTIEVFSGNESIGCHQRTFGRNKTLFNPWHYLPLLERKPGALRNGAPFKDWQLPPAILKIKSILMKRRGGDRECVEVLLAMSEHGIEAVSVACELALTEQVVSRDYILNALHRLRPTALPQATTMPAGLILKEEPTSNCHKYNLLLTGANHAIH</sequence>
<evidence type="ECO:0000313" key="12">
    <source>
        <dbReference type="EMBL" id="BCA95763.1"/>
    </source>
</evidence>
<dbReference type="EMBL" id="AP022839">
    <property type="protein sequence ID" value="BCA94260.1"/>
    <property type="molecule type" value="Genomic_DNA"/>
</dbReference>
<dbReference type="EMBL" id="AP022839">
    <property type="protein sequence ID" value="BCA96014.1"/>
    <property type="molecule type" value="Genomic_DNA"/>
</dbReference>
<dbReference type="KEGG" id="lant:TUM19329_07210"/>
<dbReference type="KEGG" id="lant:TUM19329_22000"/>
<dbReference type="EMBL" id="AP022839">
    <property type="protein sequence ID" value="BCA95839.1"/>
    <property type="molecule type" value="Genomic_DNA"/>
</dbReference>
<dbReference type="KEGG" id="lant:TUM19329_09730"/>
<dbReference type="EMBL" id="AP022839">
    <property type="protein sequence ID" value="BCA95563.1"/>
    <property type="molecule type" value="Genomic_DNA"/>
</dbReference>
<evidence type="ECO:0000313" key="15">
    <source>
        <dbReference type="EMBL" id="BCA95992.1"/>
    </source>
</evidence>
<dbReference type="KEGG" id="lant:TUM19329_06210"/>
<gene>
    <name evidence="2" type="ORF">TUM19329_02660</name>
    <name evidence="3" type="ORF">TUM19329_06210</name>
    <name evidence="4" type="ORF">TUM19329_07210</name>
    <name evidence="5" type="ORF">TUM19329_09560</name>
    <name evidence="6" type="ORF">TUM19329_09730</name>
    <name evidence="7" type="ORF">TUM19329_10590</name>
    <name evidence="8" type="ORF">TUM19329_12070</name>
    <name evidence="9" type="ORF">TUM19329_15350</name>
    <name evidence="10" type="ORF">TUM19329_15580</name>
    <name evidence="11" type="ORF">TUM19329_19240</name>
    <name evidence="12" type="ORF">TUM19329_21240</name>
    <name evidence="13" type="ORF">TUM19329_22000</name>
    <name evidence="14" type="ORF">TUM19329_23400</name>
    <name evidence="15" type="ORF">TUM19329_23530</name>
    <name evidence="16" type="ORF">TUM19329_23750</name>
    <name evidence="17" type="ORF">TUM19329_28790</name>
    <name evidence="18" type="ORF">TUM19329_29550</name>
</gene>
<dbReference type="KEGG" id="lant:TUM19329_23400"/>
<evidence type="ECO:0000313" key="3">
    <source>
        <dbReference type="EMBL" id="BCA94260.1"/>
    </source>
</evidence>
<dbReference type="EMBL" id="AP022839">
    <property type="protein sequence ID" value="BCA94360.1"/>
    <property type="molecule type" value="Genomic_DNA"/>
</dbReference>
<dbReference type="KEGG" id="lant:TUM19329_09560"/>
<dbReference type="EMBL" id="AP022839">
    <property type="protein sequence ID" value="BCA96594.1"/>
    <property type="molecule type" value="Genomic_DNA"/>
</dbReference>
<evidence type="ECO:0000313" key="18">
    <source>
        <dbReference type="EMBL" id="BCA96594.1"/>
    </source>
</evidence>
<dbReference type="KEGG" id="lant:TUM19329_10590"/>
<dbReference type="EMBL" id="AP022839">
    <property type="protein sequence ID" value="BCA94698.1"/>
    <property type="molecule type" value="Genomic_DNA"/>
</dbReference>
<accession>A0A6F8T7I7</accession>
<dbReference type="EMBL" id="AP022839">
    <property type="protein sequence ID" value="BCA95174.1"/>
    <property type="molecule type" value="Genomic_DNA"/>
</dbReference>
<dbReference type="KEGG" id="lant:TUM19329_28790"/>
<evidence type="ECO:0000313" key="14">
    <source>
        <dbReference type="EMBL" id="BCA95979.1"/>
    </source>
</evidence>
<evidence type="ECO:0000313" key="19">
    <source>
        <dbReference type="Proteomes" id="UP000502894"/>
    </source>
</evidence>
<name>A0A6F8T7I7_9GAMM</name>
<dbReference type="EMBL" id="AP022839">
    <property type="protein sequence ID" value="BCA95197.1"/>
    <property type="molecule type" value="Genomic_DNA"/>
</dbReference>
<dbReference type="PANTHER" id="PTHR35004:SF7">
    <property type="entry name" value="INTEGRASE PROTEIN"/>
    <property type="match status" value="1"/>
</dbReference>
<dbReference type="EMBL" id="AP022839">
    <property type="protein sequence ID" value="BCA95979.1"/>
    <property type="molecule type" value="Genomic_DNA"/>
</dbReference>
<dbReference type="Proteomes" id="UP000502894">
    <property type="component" value="Chromosome"/>
</dbReference>
<dbReference type="KEGG" id="lant:TUM19329_23530"/>
<dbReference type="KEGG" id="lant:TUM19329_23750"/>
<evidence type="ECO:0000313" key="10">
    <source>
        <dbReference type="EMBL" id="BCA95197.1"/>
    </source>
</evidence>
<dbReference type="KEGG" id="lant:TUM19329_15580"/>
<dbReference type="EMBL" id="AP022839">
    <property type="protein sequence ID" value="BCA93905.1"/>
    <property type="molecule type" value="Genomic_DNA"/>
</dbReference>
<dbReference type="EMBL" id="AP022839">
    <property type="protein sequence ID" value="BCA96518.1"/>
    <property type="molecule type" value="Genomic_DNA"/>
</dbReference>
<evidence type="ECO:0000313" key="9">
    <source>
        <dbReference type="EMBL" id="BCA95174.1"/>
    </source>
</evidence>
<proteinExistence type="predicted"/>
<evidence type="ECO:0000313" key="7">
    <source>
        <dbReference type="EMBL" id="BCA94698.1"/>
    </source>
</evidence>
<evidence type="ECO:0000313" key="2">
    <source>
        <dbReference type="EMBL" id="BCA93905.1"/>
    </source>
</evidence>
<dbReference type="PANTHER" id="PTHR35004">
    <property type="entry name" value="TRANSPOSASE RV3428C-RELATED"/>
    <property type="match status" value="1"/>
</dbReference>